<accession>A0ABR1ER65</accession>
<evidence type="ECO:0000313" key="2">
    <source>
        <dbReference type="Proteomes" id="UP001303046"/>
    </source>
</evidence>
<evidence type="ECO:0000313" key="1">
    <source>
        <dbReference type="EMBL" id="KAK6765141.1"/>
    </source>
</evidence>
<sequence>MFQVFDHNISSETEILEAVAREKKSKTTAPADNHSIMIKDMDYDLANLSIFVNGTEATASCLENDLTLTLDCQNRQVDTAATIWAEWTHLKGDPSLTLGTPGDQVVIQNRIP</sequence>
<comment type="caution">
    <text evidence="1">The sequence shown here is derived from an EMBL/GenBank/DDBJ whole genome shotgun (WGS) entry which is preliminary data.</text>
</comment>
<gene>
    <name evidence="1" type="primary">Necator_chrX.g25348</name>
    <name evidence="1" type="ORF">RB195_025182</name>
</gene>
<organism evidence="1 2">
    <name type="scientific">Necator americanus</name>
    <name type="common">Human hookworm</name>
    <dbReference type="NCBI Taxonomy" id="51031"/>
    <lineage>
        <taxon>Eukaryota</taxon>
        <taxon>Metazoa</taxon>
        <taxon>Ecdysozoa</taxon>
        <taxon>Nematoda</taxon>
        <taxon>Chromadorea</taxon>
        <taxon>Rhabditida</taxon>
        <taxon>Rhabditina</taxon>
        <taxon>Rhabditomorpha</taxon>
        <taxon>Strongyloidea</taxon>
        <taxon>Ancylostomatidae</taxon>
        <taxon>Bunostominae</taxon>
        <taxon>Necator</taxon>
    </lineage>
</organism>
<proteinExistence type="predicted"/>
<protein>
    <submittedName>
        <fullName evidence="1">Uncharacterized protein</fullName>
    </submittedName>
</protein>
<keyword evidence="2" id="KW-1185">Reference proteome</keyword>
<dbReference type="EMBL" id="JAVFWL010000006">
    <property type="protein sequence ID" value="KAK6765141.1"/>
    <property type="molecule type" value="Genomic_DNA"/>
</dbReference>
<reference evidence="1 2" key="1">
    <citation type="submission" date="2023-08" db="EMBL/GenBank/DDBJ databases">
        <title>A Necator americanus chromosomal reference genome.</title>
        <authorList>
            <person name="Ilik V."/>
            <person name="Petrzelkova K.J."/>
            <person name="Pardy F."/>
            <person name="Fuh T."/>
            <person name="Niatou-Singa F.S."/>
            <person name="Gouil Q."/>
            <person name="Baker L."/>
            <person name="Ritchie M.E."/>
            <person name="Jex A.R."/>
            <person name="Gazzola D."/>
            <person name="Li H."/>
            <person name="Toshio Fujiwara R."/>
            <person name="Zhan B."/>
            <person name="Aroian R.V."/>
            <person name="Pafco B."/>
            <person name="Schwarz E.M."/>
        </authorList>
    </citation>
    <scope>NUCLEOTIDE SEQUENCE [LARGE SCALE GENOMIC DNA]</scope>
    <source>
        <strain evidence="1 2">Aroian</strain>
        <tissue evidence="1">Whole animal</tissue>
    </source>
</reference>
<name>A0ABR1ER65_NECAM</name>
<dbReference type="Proteomes" id="UP001303046">
    <property type="component" value="Unassembled WGS sequence"/>
</dbReference>